<dbReference type="AlphaFoldDB" id="A0A8B9A3E8"/>
<accession>A0A8B9A3E8</accession>
<reference evidence="3" key="2">
    <citation type="submission" date="2025-08" db="UniProtKB">
        <authorList>
            <consortium name="RefSeq"/>
        </authorList>
    </citation>
    <scope>IDENTIFICATION</scope>
    <source>
        <tissue evidence="3">Young leaves</tissue>
    </source>
</reference>
<dbReference type="InterPro" id="IPR011989">
    <property type="entry name" value="ARM-like"/>
</dbReference>
<feature type="compositionally biased region" description="Pro residues" evidence="1">
    <location>
        <begin position="1"/>
        <end position="13"/>
    </location>
</feature>
<dbReference type="KEGG" id="pda:103696081"/>
<organism evidence="2 3">
    <name type="scientific">Phoenix dactylifera</name>
    <name type="common">Date palm</name>
    <dbReference type="NCBI Taxonomy" id="42345"/>
    <lineage>
        <taxon>Eukaryota</taxon>
        <taxon>Viridiplantae</taxon>
        <taxon>Streptophyta</taxon>
        <taxon>Embryophyta</taxon>
        <taxon>Tracheophyta</taxon>
        <taxon>Spermatophyta</taxon>
        <taxon>Magnoliopsida</taxon>
        <taxon>Liliopsida</taxon>
        <taxon>Arecaceae</taxon>
        <taxon>Coryphoideae</taxon>
        <taxon>Phoeniceae</taxon>
        <taxon>Phoenix</taxon>
    </lineage>
</organism>
<dbReference type="Gene3D" id="1.25.10.10">
    <property type="entry name" value="Leucine-rich Repeat Variant"/>
    <property type="match status" value="1"/>
</dbReference>
<dbReference type="Proteomes" id="UP000228380">
    <property type="component" value="Chromosome 4"/>
</dbReference>
<dbReference type="PANTHER" id="PTHR46168:SF9">
    <property type="entry name" value="ARMADILLO REPEAT ONLY 2"/>
    <property type="match status" value="1"/>
</dbReference>
<dbReference type="OrthoDB" id="7537227at2759"/>
<dbReference type="InterPro" id="IPR016024">
    <property type="entry name" value="ARM-type_fold"/>
</dbReference>
<gene>
    <name evidence="3" type="primary">LOC103696081</name>
</gene>
<evidence type="ECO:0000256" key="1">
    <source>
        <dbReference type="SAM" id="MobiDB-lite"/>
    </source>
</evidence>
<keyword evidence="2" id="KW-1185">Reference proteome</keyword>
<sequence>MAPPPTVDPPPPKGYRRGTTGFEPNHQVVVSKERHLHLELKLSVRRHLSGHPLQRNPSAKAPDNDYHFLSSLPTSLDLVLRQFDDRHEVPMEVLHLLLRDPMAKAVVDQDAMSFSIQSSKSNEPGKRSVVRDTKEWSGSNVGEWERRDSPIGVPEHNPNLRHSAFKPTSPAAKAVVDQLLRIADKGVFDDLLISSIIALGCLSKTFRATKTRIIGPLVRLLDEREAIVSREAVIALTKFVCKENFLRVEHSKAIIKAGGAKHLVQLVYFGEQLQTEALILLCYVSLNVPESEDLAQAGVLAVLTWASKQGHLVQDSRVDSSLPEARGRMELYQSRGSR</sequence>
<dbReference type="SUPFAM" id="SSF48371">
    <property type="entry name" value="ARM repeat"/>
    <property type="match status" value="1"/>
</dbReference>
<dbReference type="PANTHER" id="PTHR46168">
    <property type="entry name" value="ARMADILLO REPEAT ONLY 4"/>
    <property type="match status" value="1"/>
</dbReference>
<dbReference type="GeneID" id="103696081"/>
<evidence type="ECO:0000313" key="2">
    <source>
        <dbReference type="Proteomes" id="UP000228380"/>
    </source>
</evidence>
<dbReference type="RefSeq" id="XP_038981155.1">
    <property type="nucleotide sequence ID" value="XM_039125227.1"/>
</dbReference>
<feature type="region of interest" description="Disordered" evidence="1">
    <location>
        <begin position="1"/>
        <end position="25"/>
    </location>
</feature>
<evidence type="ECO:0000313" key="3">
    <source>
        <dbReference type="RefSeq" id="XP_038981155.1"/>
    </source>
</evidence>
<name>A0A8B9A3E8_PHODC</name>
<proteinExistence type="predicted"/>
<reference evidence="2" key="1">
    <citation type="journal article" date="2019" name="Nat. Commun.">
        <title>Genome-wide association mapping of date palm fruit traits.</title>
        <authorList>
            <person name="Hazzouri K.M."/>
            <person name="Gros-Balthazard M."/>
            <person name="Flowers J.M."/>
            <person name="Copetti D."/>
            <person name="Lemansour A."/>
            <person name="Lebrun M."/>
            <person name="Masmoudi K."/>
            <person name="Ferrand S."/>
            <person name="Dhar M.I."/>
            <person name="Fresquez Z.A."/>
            <person name="Rosas U."/>
            <person name="Zhang J."/>
            <person name="Talag J."/>
            <person name="Lee S."/>
            <person name="Kudrna D."/>
            <person name="Powell R.F."/>
            <person name="Leitch I.J."/>
            <person name="Krueger R.R."/>
            <person name="Wing R.A."/>
            <person name="Amiri K.M.A."/>
            <person name="Purugganan M.D."/>
        </authorList>
    </citation>
    <scope>NUCLEOTIDE SEQUENCE [LARGE SCALE GENOMIC DNA]</scope>
    <source>
        <strain evidence="2">cv. Khalas</strain>
    </source>
</reference>
<protein>
    <submittedName>
        <fullName evidence="3">Uncharacterized protein LOC103696081</fullName>
    </submittedName>
</protein>